<proteinExistence type="predicted"/>
<name>Q1YLF4_AURMS</name>
<dbReference type="Pfam" id="PF02613">
    <property type="entry name" value="Nitrate_red_del"/>
    <property type="match status" value="1"/>
</dbReference>
<comment type="caution">
    <text evidence="2">The sequence shown here is derived from an EMBL/GenBank/DDBJ whole genome shotgun (WGS) entry which is preliminary data.</text>
</comment>
<dbReference type="EMBL" id="AAPJ01000001">
    <property type="protein sequence ID" value="EAS51777.1"/>
    <property type="molecule type" value="Genomic_DNA"/>
</dbReference>
<dbReference type="PANTHER" id="PTHR34227:SF1">
    <property type="entry name" value="DIMETHYL SULFOXIDE REDUCTASE CHAPERONE-RELATED"/>
    <property type="match status" value="1"/>
</dbReference>
<dbReference type="PANTHER" id="PTHR34227">
    <property type="entry name" value="CHAPERONE PROTEIN YCDY"/>
    <property type="match status" value="1"/>
</dbReference>
<evidence type="ECO:0000313" key="3">
    <source>
        <dbReference type="Proteomes" id="UP000000321"/>
    </source>
</evidence>
<dbReference type="InterPro" id="IPR036411">
    <property type="entry name" value="TorD-like_sf"/>
</dbReference>
<dbReference type="BioCyc" id="AURANTIMONAS:SI859A1_02593-MONOMER"/>
<dbReference type="InterPro" id="IPR050289">
    <property type="entry name" value="TorD/DmsD_chaperones"/>
</dbReference>
<evidence type="ECO:0000313" key="2">
    <source>
        <dbReference type="EMBL" id="EAS51777.1"/>
    </source>
</evidence>
<keyword evidence="1" id="KW-0143">Chaperone</keyword>
<sequence>MLLYWSGRTALQNHNLAVTTEPAEAEALRANLYRLLARLLARPADEALLAMLQGLSGDDSPLGRGIGDLAGEARAISLGAAREEYQELFIGVGRGELVPYGSYYLTGFLNEKPLARLRSDMVPLGIARSEDSRDPEDHAGALMEMMAGLIDGSFGQIQPLAVQKDFFRKHVGSWAGHFFADLETNRSARLYRPVGTIGRQFMAIEESGFDM</sequence>
<accession>Q1YLF4</accession>
<dbReference type="Gene3D" id="1.10.3480.10">
    <property type="entry name" value="TorD-like"/>
    <property type="match status" value="1"/>
</dbReference>
<keyword evidence="3" id="KW-1185">Reference proteome</keyword>
<dbReference type="InterPro" id="IPR020945">
    <property type="entry name" value="DMSO/NO3_reduct_chaperone"/>
</dbReference>
<organism evidence="2 3">
    <name type="scientific">Aurantimonas manganoxydans (strain ATCC BAA-1229 / DSM 21871 / SI85-9A1)</name>
    <dbReference type="NCBI Taxonomy" id="287752"/>
    <lineage>
        <taxon>Bacteria</taxon>
        <taxon>Pseudomonadati</taxon>
        <taxon>Pseudomonadota</taxon>
        <taxon>Alphaproteobacteria</taxon>
        <taxon>Hyphomicrobiales</taxon>
        <taxon>Aurantimonadaceae</taxon>
        <taxon>Aurantimonas</taxon>
    </lineage>
</organism>
<dbReference type="AlphaFoldDB" id="Q1YLF4"/>
<dbReference type="Proteomes" id="UP000000321">
    <property type="component" value="Unassembled WGS sequence"/>
</dbReference>
<reference evidence="2 3" key="1">
    <citation type="journal article" date="2008" name="Appl. Environ. Microbiol.">
        <title>Genomic insights into Mn(II) oxidation by the marine alphaproteobacterium Aurantimonas sp. strain SI85-9A1.</title>
        <authorList>
            <person name="Dick G.J."/>
            <person name="Podell S."/>
            <person name="Johnson H.A."/>
            <person name="Rivera-Espinoza Y."/>
            <person name="Bernier-Latmani R."/>
            <person name="McCarthy J.K."/>
            <person name="Torpey J.W."/>
            <person name="Clement B.G."/>
            <person name="Gaasterland T."/>
            <person name="Tebo B.M."/>
        </authorList>
    </citation>
    <scope>NUCLEOTIDE SEQUENCE [LARGE SCALE GENOMIC DNA]</scope>
    <source>
        <strain evidence="2 3">SI85-9A1</strain>
    </source>
</reference>
<dbReference type="SUPFAM" id="SSF89155">
    <property type="entry name" value="TorD-like"/>
    <property type="match status" value="1"/>
</dbReference>
<evidence type="ECO:0000256" key="1">
    <source>
        <dbReference type="ARBA" id="ARBA00023186"/>
    </source>
</evidence>
<protein>
    <submittedName>
        <fullName evidence="2">Cytoplasmic chaperone, TorD family</fullName>
    </submittedName>
</protein>
<dbReference type="HOGENOM" id="CLU_077650_2_0_5"/>
<gene>
    <name evidence="2" type="ORF">SI859A1_02593</name>
</gene>